<organism evidence="1">
    <name type="scientific">bioreactor metagenome</name>
    <dbReference type="NCBI Taxonomy" id="1076179"/>
    <lineage>
        <taxon>unclassified sequences</taxon>
        <taxon>metagenomes</taxon>
        <taxon>ecological metagenomes</taxon>
    </lineage>
</organism>
<sequence length="465" mass="52132">MSSRVLVLLLTVLLVAFPVAGQVEGEESLSTPPSVENSVAFSFPSYQLHTESTGEGLLEGVATSDGYFSLSYMPDFSIGSLTFQLDLKIKGNVTIDPFKLSFDFSDWQMPTKEEEMGSGEYSLSLFKHYTRFIRSIQYGQRYDKIYIRYGKLLGITLGDGALINGFFDRGVGVRSTRPGLDLMIDGNKMGIPNAGFEFITNDIYEPTLSAWRIFTRPLYEYTDLPTFSRMQVGLSFAMSPEREEGESAALGRKLIALDFSLPLYQWDALNLDVFANVLLQTPDVKTRQPAIAYRYGIWGHSKSIFIFNASITVPTIGYYHAEYFASDFEIRSQEELDALHVPLGTTHLDAMFSLNFARQGVYLRTKLVSDYTNGSYHNHRFLANARIDKRFLNIVSLDLSYEKLYPTTTGEGFFSGLGTLRNVVVGASAVVKVKPYTFDIGLSILFDESARSTYKLDTAVRISLL</sequence>
<evidence type="ECO:0000313" key="1">
    <source>
        <dbReference type="EMBL" id="MPM37047.1"/>
    </source>
</evidence>
<proteinExistence type="predicted"/>
<dbReference type="AlphaFoldDB" id="A0A644Z8R8"/>
<dbReference type="EMBL" id="VSSQ01007810">
    <property type="protein sequence ID" value="MPM37047.1"/>
    <property type="molecule type" value="Genomic_DNA"/>
</dbReference>
<reference evidence="1" key="1">
    <citation type="submission" date="2019-08" db="EMBL/GenBank/DDBJ databases">
        <authorList>
            <person name="Kucharzyk K."/>
            <person name="Murdoch R.W."/>
            <person name="Higgins S."/>
            <person name="Loffler F."/>
        </authorList>
    </citation>
    <scope>NUCLEOTIDE SEQUENCE</scope>
</reference>
<comment type="caution">
    <text evidence="1">The sequence shown here is derived from an EMBL/GenBank/DDBJ whole genome shotgun (WGS) entry which is preliminary data.</text>
</comment>
<accession>A0A644Z8R8</accession>
<gene>
    <name evidence="1" type="ORF">SDC9_83652</name>
</gene>
<protein>
    <submittedName>
        <fullName evidence="1">Uncharacterized protein</fullName>
    </submittedName>
</protein>
<name>A0A644Z8R8_9ZZZZ</name>